<dbReference type="NCBIfam" id="TIGR01640">
    <property type="entry name" value="F_box_assoc_1"/>
    <property type="match status" value="1"/>
</dbReference>
<feature type="domain" description="F-box" evidence="1">
    <location>
        <begin position="1"/>
        <end position="42"/>
    </location>
</feature>
<dbReference type="InterPro" id="IPR011043">
    <property type="entry name" value="Gal_Oxase/kelch_b-propeller"/>
</dbReference>
<dbReference type="Pfam" id="PF00646">
    <property type="entry name" value="F-box"/>
    <property type="match status" value="1"/>
</dbReference>
<dbReference type="EMBL" id="JBANAX010000134">
    <property type="protein sequence ID" value="KAL1221191.1"/>
    <property type="molecule type" value="Genomic_DNA"/>
</dbReference>
<proteinExistence type="predicted"/>
<dbReference type="InterPro" id="IPR017451">
    <property type="entry name" value="F-box-assoc_interact_dom"/>
</dbReference>
<dbReference type="SUPFAM" id="SSF50965">
    <property type="entry name" value="Galactose oxidase, central domain"/>
    <property type="match status" value="1"/>
</dbReference>
<organism evidence="2 3">
    <name type="scientific">Cardamine amara subsp. amara</name>
    <dbReference type="NCBI Taxonomy" id="228776"/>
    <lineage>
        <taxon>Eukaryota</taxon>
        <taxon>Viridiplantae</taxon>
        <taxon>Streptophyta</taxon>
        <taxon>Embryophyta</taxon>
        <taxon>Tracheophyta</taxon>
        <taxon>Spermatophyta</taxon>
        <taxon>Magnoliopsida</taxon>
        <taxon>eudicotyledons</taxon>
        <taxon>Gunneridae</taxon>
        <taxon>Pentapetalae</taxon>
        <taxon>rosids</taxon>
        <taxon>malvids</taxon>
        <taxon>Brassicales</taxon>
        <taxon>Brassicaceae</taxon>
        <taxon>Cardamineae</taxon>
        <taxon>Cardamine</taxon>
    </lineage>
</organism>
<dbReference type="InterPro" id="IPR036047">
    <property type="entry name" value="F-box-like_dom_sf"/>
</dbReference>
<dbReference type="PROSITE" id="PS50181">
    <property type="entry name" value="FBOX"/>
    <property type="match status" value="1"/>
</dbReference>
<dbReference type="Pfam" id="PF07734">
    <property type="entry name" value="FBA_1"/>
    <property type="match status" value="1"/>
</dbReference>
<dbReference type="SMART" id="SM00256">
    <property type="entry name" value="FBOX"/>
    <property type="match status" value="1"/>
</dbReference>
<keyword evidence="3" id="KW-1185">Reference proteome</keyword>
<dbReference type="AlphaFoldDB" id="A0ABD1BVW1"/>
<accession>A0ABD1BVW1</accession>
<dbReference type="Gene3D" id="1.20.1280.50">
    <property type="match status" value="1"/>
</dbReference>
<name>A0ABD1BVW1_CARAN</name>
<dbReference type="InterPro" id="IPR050796">
    <property type="entry name" value="SCF_F-box_component"/>
</dbReference>
<dbReference type="PANTHER" id="PTHR31672:SF13">
    <property type="entry name" value="F-BOX PROTEIN CPR30-LIKE"/>
    <property type="match status" value="1"/>
</dbReference>
<evidence type="ECO:0000313" key="3">
    <source>
        <dbReference type="Proteomes" id="UP001558713"/>
    </source>
</evidence>
<evidence type="ECO:0000313" key="2">
    <source>
        <dbReference type="EMBL" id="KAL1221191.1"/>
    </source>
</evidence>
<reference evidence="2 3" key="1">
    <citation type="submission" date="2024-04" db="EMBL/GenBank/DDBJ databases">
        <title>Genome assembly C_amara_ONT_v2.</title>
        <authorList>
            <person name="Yant L."/>
            <person name="Moore C."/>
            <person name="Slenker M."/>
        </authorList>
    </citation>
    <scope>NUCLEOTIDE SEQUENCE [LARGE SCALE GENOMIC DNA]</scope>
    <source>
        <tissue evidence="2">Leaf</tissue>
    </source>
</reference>
<evidence type="ECO:0000259" key="1">
    <source>
        <dbReference type="PROSITE" id="PS50181"/>
    </source>
</evidence>
<gene>
    <name evidence="2" type="ORF">V5N11_010993</name>
</gene>
<dbReference type="SUPFAM" id="SSF81383">
    <property type="entry name" value="F-box domain"/>
    <property type="match status" value="1"/>
</dbReference>
<dbReference type="Proteomes" id="UP001558713">
    <property type="component" value="Unassembled WGS sequence"/>
</dbReference>
<dbReference type="PANTHER" id="PTHR31672">
    <property type="entry name" value="BNACNNG10540D PROTEIN"/>
    <property type="match status" value="1"/>
</dbReference>
<sequence length="364" mass="42006">MELPHDVIEHILEKLDVKALLKFKLVSKQWNFTIQSRWFQERQLIHRKQSGNPDVLLVSVCDKSYSIEAMRTLVLGSSVAVKILTPWENTLYEVANNSCDGLICLNDALLSNPNMVVNPTTRWLRTFPYSTYQLLKMRRELKLWQRANLGFGKDIINGTFKPVWLYNSYELCLDNKNNNAATVCEVFDFSIDAWRLVVPASTYPIIPCQHPVYSDGSLHWFTTKTETMVLSLDLHNESFKVSKTPFLHHQVFGFGMCNLDDRLCVYEEKWGNQLIWSFDPQHKTWKKKYSIDLIIITSSIDTCLTVKPLAVVDKEKLLMVCGADFGVELLIYDPKTKSCELAFTSKEHITADRLCYFQSLISIV</sequence>
<comment type="caution">
    <text evidence="2">The sequence shown here is derived from an EMBL/GenBank/DDBJ whole genome shotgun (WGS) entry which is preliminary data.</text>
</comment>
<dbReference type="InterPro" id="IPR001810">
    <property type="entry name" value="F-box_dom"/>
</dbReference>
<protein>
    <submittedName>
        <fullName evidence="2">F-box protein</fullName>
    </submittedName>
</protein>
<dbReference type="InterPro" id="IPR006527">
    <property type="entry name" value="F-box-assoc_dom_typ1"/>
</dbReference>